<evidence type="ECO:0000313" key="3">
    <source>
        <dbReference type="Proteomes" id="UP000230161"/>
    </source>
</evidence>
<gene>
    <name evidence="2" type="ORF">CLV54_3156</name>
</gene>
<feature type="non-terminal residue" evidence="2">
    <location>
        <position position="1"/>
    </location>
</feature>
<feature type="region of interest" description="Disordered" evidence="1">
    <location>
        <begin position="1"/>
        <end position="42"/>
    </location>
</feature>
<comment type="caution">
    <text evidence="2">The sequence shown here is derived from an EMBL/GenBank/DDBJ whole genome shotgun (WGS) entry which is preliminary data.</text>
</comment>
<proteinExistence type="predicted"/>
<protein>
    <submittedName>
        <fullName evidence="2">Uncharacterized protein</fullName>
    </submittedName>
</protein>
<organism evidence="2 3">
    <name type="scientific">Compostimonas suwonensis</name>
    <dbReference type="NCBI Taxonomy" id="1048394"/>
    <lineage>
        <taxon>Bacteria</taxon>
        <taxon>Bacillati</taxon>
        <taxon>Actinomycetota</taxon>
        <taxon>Actinomycetes</taxon>
        <taxon>Micrococcales</taxon>
        <taxon>Microbacteriaceae</taxon>
        <taxon>Compostimonas</taxon>
    </lineage>
</organism>
<accession>A0A2M9BBF3</accession>
<dbReference type="AlphaFoldDB" id="A0A2M9BBF3"/>
<feature type="compositionally biased region" description="Basic and acidic residues" evidence="1">
    <location>
        <begin position="1"/>
        <end position="27"/>
    </location>
</feature>
<keyword evidence="3" id="KW-1185">Reference proteome</keyword>
<evidence type="ECO:0000256" key="1">
    <source>
        <dbReference type="SAM" id="MobiDB-lite"/>
    </source>
</evidence>
<reference evidence="2 3" key="1">
    <citation type="submission" date="2017-11" db="EMBL/GenBank/DDBJ databases">
        <title>Genomic Encyclopedia of Archaeal and Bacterial Type Strains, Phase II (KMG-II): From Individual Species to Whole Genera.</title>
        <authorList>
            <person name="Goeker M."/>
        </authorList>
    </citation>
    <scope>NUCLEOTIDE SEQUENCE [LARGE SCALE GENOMIC DNA]</scope>
    <source>
        <strain evidence="2 3">DSM 25625</strain>
    </source>
</reference>
<evidence type="ECO:0000313" key="2">
    <source>
        <dbReference type="EMBL" id="PJJ55267.1"/>
    </source>
</evidence>
<name>A0A2M9BBF3_9MICO</name>
<dbReference type="Proteomes" id="UP000230161">
    <property type="component" value="Unassembled WGS sequence"/>
</dbReference>
<dbReference type="EMBL" id="PGFB01000006">
    <property type="protein sequence ID" value="PJJ55267.1"/>
    <property type="molecule type" value="Genomic_DNA"/>
</dbReference>
<sequence length="42" mass="4876">HRKTPPDSDHKKATIEALRLSKRDISDHTTAQKNKQGRAYEF</sequence>